<feature type="transmembrane region" description="Helical" evidence="1">
    <location>
        <begin position="12"/>
        <end position="29"/>
    </location>
</feature>
<accession>A0ABR0N2W4</accession>
<name>A0ABR0N2W4_GOSAR</name>
<sequence>MVSPSRLGVNRSNNLLAAAAFLLLFPFPFPKLKSLAHHHLHRPVVRRPIHLLASSSAQQLLHFCFFICSLGSRSSCLSASSFAVFFKVSFIFFSFTAAVFLTVIFLMKILKENR</sequence>
<keyword evidence="1" id="KW-0472">Membrane</keyword>
<evidence type="ECO:0000313" key="3">
    <source>
        <dbReference type="Proteomes" id="UP001358586"/>
    </source>
</evidence>
<organism evidence="2 3">
    <name type="scientific">Gossypium arboreum</name>
    <name type="common">Tree cotton</name>
    <name type="synonym">Gossypium nanking</name>
    <dbReference type="NCBI Taxonomy" id="29729"/>
    <lineage>
        <taxon>Eukaryota</taxon>
        <taxon>Viridiplantae</taxon>
        <taxon>Streptophyta</taxon>
        <taxon>Embryophyta</taxon>
        <taxon>Tracheophyta</taxon>
        <taxon>Spermatophyta</taxon>
        <taxon>Magnoliopsida</taxon>
        <taxon>eudicotyledons</taxon>
        <taxon>Gunneridae</taxon>
        <taxon>Pentapetalae</taxon>
        <taxon>rosids</taxon>
        <taxon>malvids</taxon>
        <taxon>Malvales</taxon>
        <taxon>Malvaceae</taxon>
        <taxon>Malvoideae</taxon>
        <taxon>Gossypium</taxon>
    </lineage>
</organism>
<keyword evidence="1" id="KW-1133">Transmembrane helix</keyword>
<feature type="transmembrane region" description="Helical" evidence="1">
    <location>
        <begin position="84"/>
        <end position="107"/>
    </location>
</feature>
<gene>
    <name evidence="2" type="ORF">PVK06_039208</name>
</gene>
<dbReference type="EMBL" id="JARKNE010000011">
    <property type="protein sequence ID" value="KAK5784682.1"/>
    <property type="molecule type" value="Genomic_DNA"/>
</dbReference>
<proteinExistence type="predicted"/>
<keyword evidence="3" id="KW-1185">Reference proteome</keyword>
<comment type="caution">
    <text evidence="2">The sequence shown here is derived from an EMBL/GenBank/DDBJ whole genome shotgun (WGS) entry which is preliminary data.</text>
</comment>
<reference evidence="2 3" key="1">
    <citation type="submission" date="2023-03" db="EMBL/GenBank/DDBJ databases">
        <title>WGS of Gossypium arboreum.</title>
        <authorList>
            <person name="Yu D."/>
        </authorList>
    </citation>
    <scope>NUCLEOTIDE SEQUENCE [LARGE SCALE GENOMIC DNA]</scope>
    <source>
        <tissue evidence="2">Leaf</tissue>
    </source>
</reference>
<dbReference type="Proteomes" id="UP001358586">
    <property type="component" value="Chromosome 11"/>
</dbReference>
<evidence type="ECO:0000256" key="1">
    <source>
        <dbReference type="SAM" id="Phobius"/>
    </source>
</evidence>
<evidence type="ECO:0008006" key="4">
    <source>
        <dbReference type="Google" id="ProtNLM"/>
    </source>
</evidence>
<evidence type="ECO:0000313" key="2">
    <source>
        <dbReference type="EMBL" id="KAK5784682.1"/>
    </source>
</evidence>
<protein>
    <recommendedName>
        <fullName evidence="4">Transmembrane protein</fullName>
    </recommendedName>
</protein>
<keyword evidence="1" id="KW-0812">Transmembrane</keyword>